<evidence type="ECO:0000256" key="1">
    <source>
        <dbReference type="ARBA" id="ARBA00007606"/>
    </source>
</evidence>
<keyword evidence="5" id="KW-1185">Reference proteome</keyword>
<dbReference type="Gene3D" id="2.60.120.200">
    <property type="match status" value="1"/>
</dbReference>
<feature type="domain" description="Legume lectin" evidence="3">
    <location>
        <begin position="35"/>
        <end position="252"/>
    </location>
</feature>
<dbReference type="InterPro" id="IPR050258">
    <property type="entry name" value="Leguminous_Lectin"/>
</dbReference>
<evidence type="ECO:0000259" key="3">
    <source>
        <dbReference type="Pfam" id="PF00139"/>
    </source>
</evidence>
<organism evidence="4 5">
    <name type="scientific">Prunus persica</name>
    <name type="common">Peach</name>
    <name type="synonym">Amygdalus persica</name>
    <dbReference type="NCBI Taxonomy" id="3760"/>
    <lineage>
        <taxon>Eukaryota</taxon>
        <taxon>Viridiplantae</taxon>
        <taxon>Streptophyta</taxon>
        <taxon>Embryophyta</taxon>
        <taxon>Tracheophyta</taxon>
        <taxon>Spermatophyta</taxon>
        <taxon>Magnoliopsida</taxon>
        <taxon>eudicotyledons</taxon>
        <taxon>Gunneridae</taxon>
        <taxon>Pentapetalae</taxon>
        <taxon>rosids</taxon>
        <taxon>fabids</taxon>
        <taxon>Rosales</taxon>
        <taxon>Rosaceae</taxon>
        <taxon>Amygdaloideae</taxon>
        <taxon>Amygdaleae</taxon>
        <taxon>Prunus</taxon>
    </lineage>
</organism>
<gene>
    <name evidence="4" type="ORF">PRUPE_4G175400</name>
</gene>
<dbReference type="GO" id="GO:0030246">
    <property type="term" value="F:carbohydrate binding"/>
    <property type="evidence" value="ECO:0007669"/>
    <property type="project" value="UniProtKB-KW"/>
</dbReference>
<comment type="similarity">
    <text evidence="1">Belongs to the leguminous lectin family.</text>
</comment>
<name>A0A251PM12_PRUPE</name>
<accession>A0A251PM12</accession>
<sequence length="288" mass="32403">MVFNNYGKGIIPLHSPKLMFLLLLFFVFNLSATPLTFNFPSFSNVTTNISLEGVADIDSNLIRLTRNPEETGNVGRATYHEPFLLRENATRKLADFTTNFTFKIDYGHADGMLMGCQLDPYSTAQREVVASLACLSTTCRETPQAEYPFVAVEFDIFKNTVPTIRDPNGDHVGIDINFLKSNITMPWISYNSSSKNLNVAFTSFLNGTNGIQVEITSYLSYIVDLKQYLPDWVIFRFSAATGNELAVHKILSGILLQLLWLMRATNQYFLCQSPLLNLSYQEVPISDS</sequence>
<proteinExistence type="inferred from homology"/>
<evidence type="ECO:0000313" key="5">
    <source>
        <dbReference type="Proteomes" id="UP000006882"/>
    </source>
</evidence>
<dbReference type="CDD" id="cd06899">
    <property type="entry name" value="lectin_legume_LecRK_Arcelin_ConA"/>
    <property type="match status" value="1"/>
</dbReference>
<dbReference type="PANTHER" id="PTHR32401:SF49">
    <property type="entry name" value="OS10G0129200 PROTEIN"/>
    <property type="match status" value="1"/>
</dbReference>
<dbReference type="SUPFAM" id="SSF49899">
    <property type="entry name" value="Concanavalin A-like lectins/glucanases"/>
    <property type="match status" value="1"/>
</dbReference>
<evidence type="ECO:0000256" key="2">
    <source>
        <dbReference type="ARBA" id="ARBA00022734"/>
    </source>
</evidence>
<reference evidence="4 5" key="1">
    <citation type="journal article" date="2013" name="Nat. Genet.">
        <title>The high-quality draft genome of peach (Prunus persica) identifies unique patterns of genetic diversity, domestication and genome evolution.</title>
        <authorList>
            <consortium name="International Peach Genome Initiative"/>
            <person name="Verde I."/>
            <person name="Abbott A.G."/>
            <person name="Scalabrin S."/>
            <person name="Jung S."/>
            <person name="Shu S."/>
            <person name="Marroni F."/>
            <person name="Zhebentyayeva T."/>
            <person name="Dettori M.T."/>
            <person name="Grimwood J."/>
            <person name="Cattonaro F."/>
            <person name="Zuccolo A."/>
            <person name="Rossini L."/>
            <person name="Jenkins J."/>
            <person name="Vendramin E."/>
            <person name="Meisel L.A."/>
            <person name="Decroocq V."/>
            <person name="Sosinski B."/>
            <person name="Prochnik S."/>
            <person name="Mitros T."/>
            <person name="Policriti A."/>
            <person name="Cipriani G."/>
            <person name="Dondini L."/>
            <person name="Ficklin S."/>
            <person name="Goodstein D.M."/>
            <person name="Xuan P."/>
            <person name="Del Fabbro C."/>
            <person name="Aramini V."/>
            <person name="Copetti D."/>
            <person name="Gonzalez S."/>
            <person name="Horner D.S."/>
            <person name="Falchi R."/>
            <person name="Lucas S."/>
            <person name="Mica E."/>
            <person name="Maldonado J."/>
            <person name="Lazzari B."/>
            <person name="Bielenberg D."/>
            <person name="Pirona R."/>
            <person name="Miculan M."/>
            <person name="Barakat A."/>
            <person name="Testolin R."/>
            <person name="Stella A."/>
            <person name="Tartarini S."/>
            <person name="Tonutti P."/>
            <person name="Arus P."/>
            <person name="Orellana A."/>
            <person name="Wells C."/>
            <person name="Main D."/>
            <person name="Vizzotto G."/>
            <person name="Silva H."/>
            <person name="Salamini F."/>
            <person name="Schmutz J."/>
            <person name="Morgante M."/>
            <person name="Rokhsar D.S."/>
        </authorList>
    </citation>
    <scope>NUCLEOTIDE SEQUENCE [LARGE SCALE GENOMIC DNA]</scope>
    <source>
        <strain evidence="5">cv. Nemared</strain>
    </source>
</reference>
<dbReference type="InterPro" id="IPR001220">
    <property type="entry name" value="Legume_lectin_dom"/>
</dbReference>
<dbReference type="Pfam" id="PF00139">
    <property type="entry name" value="Lectin_legB"/>
    <property type="match status" value="1"/>
</dbReference>
<dbReference type="STRING" id="3760.A0A251PM12"/>
<protein>
    <recommendedName>
        <fullName evidence="3">Legume lectin domain-containing protein</fullName>
    </recommendedName>
</protein>
<dbReference type="InterPro" id="IPR013320">
    <property type="entry name" value="ConA-like_dom_sf"/>
</dbReference>
<dbReference type="AlphaFoldDB" id="A0A251PM12"/>
<evidence type="ECO:0000313" key="4">
    <source>
        <dbReference type="EMBL" id="ONI12621.1"/>
    </source>
</evidence>
<keyword evidence="2" id="KW-0430">Lectin</keyword>
<dbReference type="Proteomes" id="UP000006882">
    <property type="component" value="Chromosome G4"/>
</dbReference>
<dbReference type="PANTHER" id="PTHR32401">
    <property type="entry name" value="CONCANAVALIN A-LIKE LECTIN FAMILY PROTEIN"/>
    <property type="match status" value="1"/>
</dbReference>
<dbReference type="EMBL" id="CM007654">
    <property type="protein sequence ID" value="ONI12621.1"/>
    <property type="molecule type" value="Genomic_DNA"/>
</dbReference>
<dbReference type="Gramene" id="ONI12621">
    <property type="protein sequence ID" value="ONI12621"/>
    <property type="gene ID" value="PRUPE_4G175400"/>
</dbReference>